<evidence type="ECO:0000313" key="2">
    <source>
        <dbReference type="Proteomes" id="UP001221898"/>
    </source>
</evidence>
<sequence>MLPLQRTEDECSLNLPLTMKSVDPGRRPGGLQLVLTGRSEVKASWDGVADIQASTYLLQVAGTRKVKAVETEEVGG</sequence>
<dbReference type="AlphaFoldDB" id="A0AAD7RYH1"/>
<organism evidence="1 2">
    <name type="scientific">Aldrovandia affinis</name>
    <dbReference type="NCBI Taxonomy" id="143900"/>
    <lineage>
        <taxon>Eukaryota</taxon>
        <taxon>Metazoa</taxon>
        <taxon>Chordata</taxon>
        <taxon>Craniata</taxon>
        <taxon>Vertebrata</taxon>
        <taxon>Euteleostomi</taxon>
        <taxon>Actinopterygii</taxon>
        <taxon>Neopterygii</taxon>
        <taxon>Teleostei</taxon>
        <taxon>Notacanthiformes</taxon>
        <taxon>Halosauridae</taxon>
        <taxon>Aldrovandia</taxon>
    </lineage>
</organism>
<reference evidence="1" key="1">
    <citation type="journal article" date="2023" name="Science">
        <title>Genome structures resolve the early diversification of teleost fishes.</title>
        <authorList>
            <person name="Parey E."/>
            <person name="Louis A."/>
            <person name="Montfort J."/>
            <person name="Bouchez O."/>
            <person name="Roques C."/>
            <person name="Iampietro C."/>
            <person name="Lluch J."/>
            <person name="Castinel A."/>
            <person name="Donnadieu C."/>
            <person name="Desvignes T."/>
            <person name="Floi Bucao C."/>
            <person name="Jouanno E."/>
            <person name="Wen M."/>
            <person name="Mejri S."/>
            <person name="Dirks R."/>
            <person name="Jansen H."/>
            <person name="Henkel C."/>
            <person name="Chen W.J."/>
            <person name="Zahm M."/>
            <person name="Cabau C."/>
            <person name="Klopp C."/>
            <person name="Thompson A.W."/>
            <person name="Robinson-Rechavi M."/>
            <person name="Braasch I."/>
            <person name="Lecointre G."/>
            <person name="Bobe J."/>
            <person name="Postlethwait J.H."/>
            <person name="Berthelot C."/>
            <person name="Roest Crollius H."/>
            <person name="Guiguen Y."/>
        </authorList>
    </citation>
    <scope>NUCLEOTIDE SEQUENCE</scope>
    <source>
        <strain evidence="1">NC1722</strain>
    </source>
</reference>
<comment type="caution">
    <text evidence="1">The sequence shown here is derived from an EMBL/GenBank/DDBJ whole genome shotgun (WGS) entry which is preliminary data.</text>
</comment>
<protein>
    <submittedName>
        <fullName evidence="1">Uncharacterized protein</fullName>
    </submittedName>
</protein>
<dbReference type="EMBL" id="JAINUG010000144">
    <property type="protein sequence ID" value="KAJ8392664.1"/>
    <property type="molecule type" value="Genomic_DNA"/>
</dbReference>
<accession>A0AAD7RYH1</accession>
<gene>
    <name evidence="1" type="ORF">AAFF_G00073380</name>
</gene>
<proteinExistence type="predicted"/>
<dbReference type="Proteomes" id="UP001221898">
    <property type="component" value="Unassembled WGS sequence"/>
</dbReference>
<keyword evidence="2" id="KW-1185">Reference proteome</keyword>
<name>A0AAD7RYH1_9TELE</name>
<evidence type="ECO:0000313" key="1">
    <source>
        <dbReference type="EMBL" id="KAJ8392664.1"/>
    </source>
</evidence>